<dbReference type="PANTHER" id="PTHR28022">
    <property type="entry name" value="GPI MANNOSYLTRANSFERASE 2 SUBUNIT PGA1"/>
    <property type="match status" value="1"/>
</dbReference>
<feature type="chain" id="PRO_5040407125" evidence="1">
    <location>
        <begin position="18"/>
        <end position="232"/>
    </location>
</feature>
<reference evidence="2" key="1">
    <citation type="journal article" date="2020" name="bioRxiv">
        <title>Whole genome comparisons of ergot fungi reveals the divergence and evolution of species within the genus Claviceps are the result of varying mechanisms driving genome evolution and host range expansion.</title>
        <authorList>
            <person name="Wyka S.A."/>
            <person name="Mondo S.J."/>
            <person name="Liu M."/>
            <person name="Dettman J."/>
            <person name="Nalam V."/>
            <person name="Broders K.D."/>
        </authorList>
    </citation>
    <scope>NUCLEOTIDE SEQUENCE</scope>
    <source>
        <strain evidence="2">CCC 602</strain>
    </source>
</reference>
<dbReference type="AlphaFoldDB" id="A0A9P7SUF2"/>
<name>A0A9P7SUF2_9HYPO</name>
<sequence>MLQIILLWYTLAQVVVANVEKIIFTGPPPSTLPSSITDPVLSSLNIHTLTHDAPSVHTELDRIFASAQSGLYGQSSWVSVGNLTENQRYELRVCWSALEPTRFDIKAHALEAVLEDPTLLKSINTFSASRQNAPVAEDSAASLSEGSSSLLIEIRAAADYFTDDKELMSHPPPVLVDLILDPFLANVLPYSLLPTMGYLLLVGITTWHVARRIASGLQSVATLTESKTKKKE</sequence>
<evidence type="ECO:0000313" key="3">
    <source>
        <dbReference type="Proteomes" id="UP000748025"/>
    </source>
</evidence>
<keyword evidence="3" id="KW-1185">Reference proteome</keyword>
<accession>A0A9P7SUF2</accession>
<dbReference type="EMBL" id="SRPW01002444">
    <property type="protein sequence ID" value="KAG5992833.1"/>
    <property type="molecule type" value="Genomic_DNA"/>
</dbReference>
<dbReference type="GO" id="GO:0006506">
    <property type="term" value="P:GPI anchor biosynthetic process"/>
    <property type="evidence" value="ECO:0007669"/>
    <property type="project" value="TreeGrafter"/>
</dbReference>
<comment type="caution">
    <text evidence="2">The sequence shown here is derived from an EMBL/GenBank/DDBJ whole genome shotgun (WGS) entry which is preliminary data.</text>
</comment>
<evidence type="ECO:0000256" key="1">
    <source>
        <dbReference type="SAM" id="SignalP"/>
    </source>
</evidence>
<dbReference type="GO" id="GO:0005789">
    <property type="term" value="C:endoplasmic reticulum membrane"/>
    <property type="evidence" value="ECO:0007669"/>
    <property type="project" value="TreeGrafter"/>
</dbReference>
<dbReference type="InterPro" id="IPR019433">
    <property type="entry name" value="GPI_ManTrfase_II_coact_Pga1"/>
</dbReference>
<proteinExistence type="predicted"/>
<gene>
    <name evidence="2" type="ORF">E4U43_003656</name>
</gene>
<evidence type="ECO:0000313" key="2">
    <source>
        <dbReference type="EMBL" id="KAG5992833.1"/>
    </source>
</evidence>
<protein>
    <submittedName>
        <fullName evidence="2">Uncharacterized protein</fullName>
    </submittedName>
</protein>
<dbReference type="Proteomes" id="UP000748025">
    <property type="component" value="Unassembled WGS sequence"/>
</dbReference>
<feature type="signal peptide" evidence="1">
    <location>
        <begin position="1"/>
        <end position="17"/>
    </location>
</feature>
<dbReference type="Pfam" id="PF10333">
    <property type="entry name" value="Pga1"/>
    <property type="match status" value="1"/>
</dbReference>
<organism evidence="2 3">
    <name type="scientific">Claviceps pusilla</name>
    <dbReference type="NCBI Taxonomy" id="123648"/>
    <lineage>
        <taxon>Eukaryota</taxon>
        <taxon>Fungi</taxon>
        <taxon>Dikarya</taxon>
        <taxon>Ascomycota</taxon>
        <taxon>Pezizomycotina</taxon>
        <taxon>Sordariomycetes</taxon>
        <taxon>Hypocreomycetidae</taxon>
        <taxon>Hypocreales</taxon>
        <taxon>Clavicipitaceae</taxon>
        <taxon>Claviceps</taxon>
    </lineage>
</organism>
<keyword evidence="1" id="KW-0732">Signal</keyword>
<dbReference type="GO" id="GO:0000030">
    <property type="term" value="F:mannosyltransferase activity"/>
    <property type="evidence" value="ECO:0007669"/>
    <property type="project" value="TreeGrafter"/>
</dbReference>
<dbReference type="PANTHER" id="PTHR28022:SF1">
    <property type="entry name" value="GPI MANNOSYLTRANSFERASE 2 SUBUNIT PGA1"/>
    <property type="match status" value="1"/>
</dbReference>
<dbReference type="GO" id="GO:0031501">
    <property type="term" value="C:mannosyltransferase complex"/>
    <property type="evidence" value="ECO:0007669"/>
    <property type="project" value="TreeGrafter"/>
</dbReference>
<dbReference type="OrthoDB" id="3360032at2759"/>